<organism evidence="1 2">
    <name type="scientific">Culex pipiens pipiens</name>
    <name type="common">Northern house mosquito</name>
    <dbReference type="NCBI Taxonomy" id="38569"/>
    <lineage>
        <taxon>Eukaryota</taxon>
        <taxon>Metazoa</taxon>
        <taxon>Ecdysozoa</taxon>
        <taxon>Arthropoda</taxon>
        <taxon>Hexapoda</taxon>
        <taxon>Insecta</taxon>
        <taxon>Pterygota</taxon>
        <taxon>Neoptera</taxon>
        <taxon>Endopterygota</taxon>
        <taxon>Diptera</taxon>
        <taxon>Nematocera</taxon>
        <taxon>Culicoidea</taxon>
        <taxon>Culicidae</taxon>
        <taxon>Culicinae</taxon>
        <taxon>Culicini</taxon>
        <taxon>Culex</taxon>
        <taxon>Culex</taxon>
    </lineage>
</organism>
<proteinExistence type="predicted"/>
<sequence length="115" mass="13880">MYMALSSSKHSTYRQYVKTGFVEHLWFIEKEDDHYLIWSQQTVGQLYAGVYTYDSSRRYAFVWTQGNRIAEAPWEIIPIDAEKVLIRSKHLQEYLYAASPFYSDRVFTWRNKKYD</sequence>
<evidence type="ECO:0000313" key="1">
    <source>
        <dbReference type="EMBL" id="KAL1397765.1"/>
    </source>
</evidence>
<reference evidence="1 2" key="1">
    <citation type="submission" date="2024-05" db="EMBL/GenBank/DDBJ databases">
        <title>Culex pipiens pipiens assembly and annotation.</title>
        <authorList>
            <person name="Alout H."/>
            <person name="Durand T."/>
        </authorList>
    </citation>
    <scope>NUCLEOTIDE SEQUENCE [LARGE SCALE GENOMIC DNA]</scope>
    <source>
        <strain evidence="1">HA-2024</strain>
        <tissue evidence="1">Whole body</tissue>
    </source>
</reference>
<evidence type="ECO:0000313" key="2">
    <source>
        <dbReference type="Proteomes" id="UP001562425"/>
    </source>
</evidence>
<accession>A0ABD1DDL3</accession>
<name>A0ABD1DDL3_CULPP</name>
<comment type="caution">
    <text evidence="1">The sequence shown here is derived from an EMBL/GenBank/DDBJ whole genome shotgun (WGS) entry which is preliminary data.</text>
</comment>
<feature type="non-terminal residue" evidence="1">
    <location>
        <position position="115"/>
    </location>
</feature>
<dbReference type="EMBL" id="JBEHCU010006157">
    <property type="protein sequence ID" value="KAL1397765.1"/>
    <property type="molecule type" value="Genomic_DNA"/>
</dbReference>
<dbReference type="Proteomes" id="UP001562425">
    <property type="component" value="Unassembled WGS sequence"/>
</dbReference>
<keyword evidence="2" id="KW-1185">Reference proteome</keyword>
<protein>
    <submittedName>
        <fullName evidence="1">Uncharacterized protein</fullName>
    </submittedName>
</protein>
<dbReference type="AlphaFoldDB" id="A0ABD1DDL3"/>
<gene>
    <name evidence="1" type="ORF">pipiens_009503</name>
</gene>